<dbReference type="InterPro" id="IPR037523">
    <property type="entry name" value="VOC_core"/>
</dbReference>
<dbReference type="AlphaFoldDB" id="A0AAX0S1X5"/>
<protein>
    <submittedName>
        <fullName evidence="3">VOC family protein</fullName>
    </submittedName>
</protein>
<evidence type="ECO:0000313" key="3">
    <source>
        <dbReference type="EMBL" id="PEJ31079.1"/>
    </source>
</evidence>
<dbReference type="CDD" id="cd07251">
    <property type="entry name" value="VOC_like"/>
    <property type="match status" value="1"/>
</dbReference>
<dbReference type="InterPro" id="IPR004360">
    <property type="entry name" value="Glyas_Fos-R_dOase_dom"/>
</dbReference>
<dbReference type="EMBL" id="CP030926">
    <property type="protein sequence ID" value="AXN37433.1"/>
    <property type="molecule type" value="Genomic_DNA"/>
</dbReference>
<evidence type="ECO:0000313" key="4">
    <source>
        <dbReference type="Proteomes" id="UP000220106"/>
    </source>
</evidence>
<sequence>MNRINLITLGVRDINKSLRFYRDGLGFHTPSEEDNPAVVFFNNAGTKLALYPIEELAKDINEKEQPKRNGFSGVTFAYNAKSIEEVDDIIKKAEKAGGIIEKLPQRVFWGGYSGYFSDLDGYYWEVAYSEDWSFDEADMLIIK</sequence>
<dbReference type="KEGG" id="pbut:DTO10_02800"/>
<reference evidence="3 4" key="1">
    <citation type="submission" date="2017-09" db="EMBL/GenBank/DDBJ databases">
        <title>Large-scale bioinformatics analysis of Bacillus genomes uncovers conserved roles of natural products in bacterial physiology.</title>
        <authorList>
            <consortium name="Agbiome Team Llc"/>
            <person name="Bleich R.M."/>
            <person name="Kirk G.J."/>
            <person name="Santa Maria K.C."/>
            <person name="Allen S.E."/>
            <person name="Farag S."/>
            <person name="Shank E.A."/>
            <person name="Bowers A."/>
        </authorList>
    </citation>
    <scope>NUCLEOTIDE SEQUENCE [LARGE SCALE GENOMIC DNA]</scope>
    <source>
        <strain evidence="3 4">AFS003229</strain>
    </source>
</reference>
<dbReference type="PANTHER" id="PTHR36503">
    <property type="entry name" value="BLR2520 PROTEIN"/>
    <property type="match status" value="1"/>
</dbReference>
<dbReference type="Proteomes" id="UP000260457">
    <property type="component" value="Chromosome"/>
</dbReference>
<proteinExistence type="predicted"/>
<keyword evidence="5" id="KW-1185">Reference proteome</keyword>
<dbReference type="Gene3D" id="3.10.180.10">
    <property type="entry name" value="2,3-Dihydroxybiphenyl 1,2-Dioxygenase, domain 1"/>
    <property type="match status" value="1"/>
</dbReference>
<dbReference type="EMBL" id="NUEQ01000032">
    <property type="protein sequence ID" value="PEJ31079.1"/>
    <property type="molecule type" value="Genomic_DNA"/>
</dbReference>
<dbReference type="RefSeq" id="WP_053346873.1">
    <property type="nucleotide sequence ID" value="NZ_CP030926.1"/>
</dbReference>
<dbReference type="SUPFAM" id="SSF54593">
    <property type="entry name" value="Glyoxalase/Bleomycin resistance protein/Dihydroxybiphenyl dioxygenase"/>
    <property type="match status" value="1"/>
</dbReference>
<evidence type="ECO:0000313" key="2">
    <source>
        <dbReference type="EMBL" id="AXN37433.1"/>
    </source>
</evidence>
<dbReference type="PANTHER" id="PTHR36503:SF1">
    <property type="entry name" value="BLR2520 PROTEIN"/>
    <property type="match status" value="1"/>
</dbReference>
<name>A0AAX0S1X5_9BACI</name>
<dbReference type="Pfam" id="PF00903">
    <property type="entry name" value="Glyoxalase"/>
    <property type="match status" value="1"/>
</dbReference>
<reference evidence="2 5" key="2">
    <citation type="submission" date="2018-07" db="EMBL/GenBank/DDBJ databases">
        <title>The molecular basis for the intramolecular migration of carboxyl group in the catabolism of para-hydroxybenzoate via gentisate.</title>
        <authorList>
            <person name="Zhao H."/>
            <person name="Xu Y."/>
            <person name="Lin S."/>
            <person name="Spain J.C."/>
            <person name="Zhou N.-Y."/>
        </authorList>
    </citation>
    <scope>NUCLEOTIDE SEQUENCE [LARGE SCALE GENOMIC DNA]</scope>
    <source>
        <strain evidence="2 5">PHB-7a</strain>
    </source>
</reference>
<dbReference type="GeneID" id="97410787"/>
<accession>A0AAX0S1X5</accession>
<dbReference type="InterPro" id="IPR029068">
    <property type="entry name" value="Glyas_Bleomycin-R_OHBP_Dase"/>
</dbReference>
<gene>
    <name evidence="3" type="ORF">CN689_17445</name>
    <name evidence="2" type="ORF">DTO10_02800</name>
</gene>
<evidence type="ECO:0000259" key="1">
    <source>
        <dbReference type="PROSITE" id="PS51819"/>
    </source>
</evidence>
<evidence type="ECO:0000313" key="5">
    <source>
        <dbReference type="Proteomes" id="UP000260457"/>
    </source>
</evidence>
<dbReference type="Proteomes" id="UP000220106">
    <property type="component" value="Unassembled WGS sequence"/>
</dbReference>
<organism evidence="3 4">
    <name type="scientific">Peribacillus butanolivorans</name>
    <dbReference type="NCBI Taxonomy" id="421767"/>
    <lineage>
        <taxon>Bacteria</taxon>
        <taxon>Bacillati</taxon>
        <taxon>Bacillota</taxon>
        <taxon>Bacilli</taxon>
        <taxon>Bacillales</taxon>
        <taxon>Bacillaceae</taxon>
        <taxon>Peribacillus</taxon>
    </lineage>
</organism>
<feature type="domain" description="VOC" evidence="1">
    <location>
        <begin position="3"/>
        <end position="129"/>
    </location>
</feature>
<dbReference type="PROSITE" id="PS51819">
    <property type="entry name" value="VOC"/>
    <property type="match status" value="1"/>
</dbReference>